<name>A5GBH6_GEOUR</name>
<dbReference type="HOGENOM" id="CLU_1109625_0_0_7"/>
<evidence type="ECO:0008006" key="4">
    <source>
        <dbReference type="Google" id="ProtNLM"/>
    </source>
</evidence>
<dbReference type="KEGG" id="gur:Gura_0867"/>
<accession>A5GBH6</accession>
<dbReference type="RefSeq" id="WP_011937797.1">
    <property type="nucleotide sequence ID" value="NC_009483.1"/>
</dbReference>
<evidence type="ECO:0000256" key="1">
    <source>
        <dbReference type="SAM" id="SignalP"/>
    </source>
</evidence>
<evidence type="ECO:0000313" key="3">
    <source>
        <dbReference type="Proteomes" id="UP000006695"/>
    </source>
</evidence>
<protein>
    <recommendedName>
        <fullName evidence="4">Outer membrane lipoprotein-sorting protein</fullName>
    </recommendedName>
</protein>
<dbReference type="EMBL" id="CP000698">
    <property type="protein sequence ID" value="ABQ25073.1"/>
    <property type="molecule type" value="Genomic_DNA"/>
</dbReference>
<feature type="chain" id="PRO_5002683384" description="Outer membrane lipoprotein-sorting protein" evidence="1">
    <location>
        <begin position="22"/>
        <end position="242"/>
    </location>
</feature>
<dbReference type="Proteomes" id="UP000006695">
    <property type="component" value="Chromosome"/>
</dbReference>
<keyword evidence="3" id="KW-1185">Reference proteome</keyword>
<keyword evidence="1" id="KW-0732">Signal</keyword>
<sequence>MRVTALLIGFFLVITASLATGEEKTPVVAERVLVAEILKAYGGEQSLGKIRTVFAKGHIDAFMQGDEGTSTRYFQRPRKLRAELVYKNSAETRILNGSHGWRRSNNKPTAEVIGPPFLGMVYQYKYLDLPFGFLDNSYTITLLPRETLHGETVDVLLLSDAEGPPMRVHVDAKTHLIVRVVGSFSFGSMGTELAAEFFDYRSVEGIRFPFRIVNYGGENKIAETLINEMRLNQEMRDTLFQP</sequence>
<dbReference type="OrthoDB" id="128937at2"/>
<feature type="signal peptide" evidence="1">
    <location>
        <begin position="1"/>
        <end position="21"/>
    </location>
</feature>
<reference evidence="2 3" key="1">
    <citation type="submission" date="2007-05" db="EMBL/GenBank/DDBJ databases">
        <title>Complete sequence of Geobacter uraniireducens Rf4.</title>
        <authorList>
            <consortium name="US DOE Joint Genome Institute"/>
            <person name="Copeland A."/>
            <person name="Lucas S."/>
            <person name="Lapidus A."/>
            <person name="Barry K."/>
            <person name="Detter J.C."/>
            <person name="Glavina del Rio T."/>
            <person name="Hammon N."/>
            <person name="Israni S."/>
            <person name="Dalin E."/>
            <person name="Tice H."/>
            <person name="Pitluck S."/>
            <person name="Chertkov O."/>
            <person name="Brettin T."/>
            <person name="Bruce D."/>
            <person name="Han C."/>
            <person name="Schmutz J."/>
            <person name="Larimer F."/>
            <person name="Land M."/>
            <person name="Hauser L."/>
            <person name="Kyrpides N."/>
            <person name="Mikhailova N."/>
            <person name="Shelobolina E."/>
            <person name="Aklujkar M."/>
            <person name="Lovley D."/>
            <person name="Richardson P."/>
        </authorList>
    </citation>
    <scope>NUCLEOTIDE SEQUENCE [LARGE SCALE GENOMIC DNA]</scope>
    <source>
        <strain evidence="2 3">Rf4</strain>
    </source>
</reference>
<evidence type="ECO:0000313" key="2">
    <source>
        <dbReference type="EMBL" id="ABQ25073.1"/>
    </source>
</evidence>
<gene>
    <name evidence="2" type="ordered locus">Gura_0867</name>
</gene>
<dbReference type="STRING" id="351605.Gura_0867"/>
<organism evidence="2 3">
    <name type="scientific">Geotalea uraniireducens (strain Rf4)</name>
    <name type="common">Geobacter uraniireducens</name>
    <dbReference type="NCBI Taxonomy" id="351605"/>
    <lineage>
        <taxon>Bacteria</taxon>
        <taxon>Pseudomonadati</taxon>
        <taxon>Thermodesulfobacteriota</taxon>
        <taxon>Desulfuromonadia</taxon>
        <taxon>Geobacterales</taxon>
        <taxon>Geobacteraceae</taxon>
        <taxon>Geotalea</taxon>
    </lineage>
</organism>
<proteinExistence type="predicted"/>
<dbReference type="AlphaFoldDB" id="A5GBH6"/>